<proteinExistence type="predicted"/>
<dbReference type="Proteomes" id="UP000000939">
    <property type="component" value="Chromosome"/>
</dbReference>
<keyword evidence="2" id="KW-1185">Reference proteome</keyword>
<protein>
    <recommendedName>
        <fullName evidence="3">DUF3095 domain-containing protein</fullName>
    </recommendedName>
</protein>
<gene>
    <name evidence="1" type="ordered locus">Arnit_1582</name>
</gene>
<accession>D5V669</accession>
<name>D5V669_ARCNC</name>
<dbReference type="Pfam" id="PF11294">
    <property type="entry name" value="DUF3095"/>
    <property type="match status" value="1"/>
</dbReference>
<dbReference type="InterPro" id="IPR021445">
    <property type="entry name" value="DUF3095"/>
</dbReference>
<dbReference type="RefSeq" id="WP_013135381.1">
    <property type="nucleotide sequence ID" value="NC_014166.1"/>
</dbReference>
<evidence type="ECO:0008006" key="3">
    <source>
        <dbReference type="Google" id="ProtNLM"/>
    </source>
</evidence>
<dbReference type="KEGG" id="ant:Arnit_1582"/>
<dbReference type="AlphaFoldDB" id="D5V669"/>
<dbReference type="OrthoDB" id="5342145at2"/>
<dbReference type="HOGENOM" id="CLU_724956_0_0_7"/>
<reference evidence="1 2" key="1">
    <citation type="journal article" date="2010" name="Stand. Genomic Sci.">
        <title>Complete genome sequence of Arcobacter nitrofigilis type strain (CI).</title>
        <authorList>
            <person name="Pati A."/>
            <person name="Gronow S."/>
            <person name="Lapidus A."/>
            <person name="Copeland A."/>
            <person name="Glavina Del Rio T."/>
            <person name="Nolan M."/>
            <person name="Lucas S."/>
            <person name="Tice H."/>
            <person name="Cheng J.F."/>
            <person name="Han C."/>
            <person name="Chertkov O."/>
            <person name="Bruce D."/>
            <person name="Tapia R."/>
            <person name="Goodwin L."/>
            <person name="Pitluck S."/>
            <person name="Liolios K."/>
            <person name="Ivanova N."/>
            <person name="Mavromatis K."/>
            <person name="Chen A."/>
            <person name="Palaniappan K."/>
            <person name="Land M."/>
            <person name="Hauser L."/>
            <person name="Chang Y.J."/>
            <person name="Jeffries C.D."/>
            <person name="Detter J.C."/>
            <person name="Rohde M."/>
            <person name="Goker M."/>
            <person name="Bristow J."/>
            <person name="Eisen J.A."/>
            <person name="Markowitz V."/>
            <person name="Hugenholtz P."/>
            <person name="Klenk H.P."/>
            <person name="Kyrpides N.C."/>
        </authorList>
    </citation>
    <scope>NUCLEOTIDE SEQUENCE [LARGE SCALE GENOMIC DNA]</scope>
    <source>
        <strain evidence="2">ATCC 33309 / DSM 7299 / CCUG 15893 / LMG 7604 / NCTC 12251 / CI</strain>
    </source>
</reference>
<organism evidence="1 2">
    <name type="scientific">Arcobacter nitrofigilis (strain ATCC 33309 / DSM 7299 / CCUG 15893 / LMG 7604 / NCTC 12251 / CI)</name>
    <name type="common">Campylobacter nitrofigilis</name>
    <dbReference type="NCBI Taxonomy" id="572480"/>
    <lineage>
        <taxon>Bacteria</taxon>
        <taxon>Pseudomonadati</taxon>
        <taxon>Campylobacterota</taxon>
        <taxon>Epsilonproteobacteria</taxon>
        <taxon>Campylobacterales</taxon>
        <taxon>Arcobacteraceae</taxon>
        <taxon>Arcobacter</taxon>
    </lineage>
</organism>
<evidence type="ECO:0000313" key="1">
    <source>
        <dbReference type="EMBL" id="ADG93236.1"/>
    </source>
</evidence>
<dbReference type="EMBL" id="CP001999">
    <property type="protein sequence ID" value="ADG93236.1"/>
    <property type="molecule type" value="Genomic_DNA"/>
</dbReference>
<sequence>MSTNTFYREIKEIKDFSFIMNNDNYHKVPDDWFVLVSDIVDSTKSIEEGMYKKVNFVAALTIIGILNIDKSLEFPYIFGGDGASLIIPPTLVDKAKVVLLQTAQKAKEAFDLDLRVGIISIKEIKKRGSFIEVTKFKVTKDFTQAIVRGNGLELAEYLLKNEYKTFKIEENFTFNYTADFVGLECRWEDIKSPKDETSSLLIKSTNPEKSNEIYQNTLNKIDEIAGSYVQRNPIKEINQLVISFNPMVLNAEASVFASNIFSRFFLILQLLIENLLGVLLMKYSKGQWSDYKNRVIRTTDTEKFDDMLRMVISTDKMQTKKLEEYLEQEFQNGNLVYGIHKSDSALMTCLIFERHGKHIHFVDSSNGGYALAAKELKARLKSKE</sequence>
<dbReference type="eggNOG" id="ENOG502Z8NV">
    <property type="taxonomic scope" value="Bacteria"/>
</dbReference>
<dbReference type="STRING" id="572480.Arnit_1582"/>
<evidence type="ECO:0000313" key="2">
    <source>
        <dbReference type="Proteomes" id="UP000000939"/>
    </source>
</evidence>